<keyword evidence="4 9" id="KW-0812">Transmembrane</keyword>
<evidence type="ECO:0000256" key="9">
    <source>
        <dbReference type="RuleBase" id="RU000477"/>
    </source>
</evidence>
<dbReference type="SUPFAM" id="SSF81338">
    <property type="entry name" value="Aquaporin-like"/>
    <property type="match status" value="1"/>
</dbReference>
<keyword evidence="5" id="KW-0677">Repeat</keyword>
<feature type="region of interest" description="Disordered" evidence="10">
    <location>
        <begin position="280"/>
        <end position="379"/>
    </location>
</feature>
<evidence type="ECO:0000256" key="6">
    <source>
        <dbReference type="ARBA" id="ARBA00022989"/>
    </source>
</evidence>
<dbReference type="AlphaFoldDB" id="A0A9P5I6J1"/>
<gene>
    <name evidence="12" type="ORF">EAE97_010653</name>
</gene>
<keyword evidence="13" id="KW-1185">Reference proteome</keyword>
<feature type="compositionally biased region" description="Basic residues" evidence="10">
    <location>
        <begin position="280"/>
        <end position="293"/>
    </location>
</feature>
<evidence type="ECO:0000256" key="8">
    <source>
        <dbReference type="ARBA" id="ARBA00034651"/>
    </source>
</evidence>
<dbReference type="GO" id="GO:0015250">
    <property type="term" value="F:water channel activity"/>
    <property type="evidence" value="ECO:0007669"/>
    <property type="project" value="TreeGrafter"/>
</dbReference>
<dbReference type="InterPro" id="IPR034294">
    <property type="entry name" value="Aquaporin_transptr"/>
</dbReference>
<keyword evidence="7 11" id="KW-0472">Membrane</keyword>
<keyword evidence="3 9" id="KW-0813">Transport</keyword>
<dbReference type="InterPro" id="IPR023271">
    <property type="entry name" value="Aquaporin-like"/>
</dbReference>
<protein>
    <recommendedName>
        <fullName evidence="14">Aquaporin</fullName>
    </recommendedName>
</protein>
<proteinExistence type="inferred from homology"/>
<feature type="transmembrane region" description="Helical" evidence="11">
    <location>
        <begin position="57"/>
        <end position="77"/>
    </location>
</feature>
<dbReference type="InterPro" id="IPR000425">
    <property type="entry name" value="MIP"/>
</dbReference>
<dbReference type="FunFam" id="1.20.1080.10:FF:000014">
    <property type="entry name" value="Aquaporin 1"/>
    <property type="match status" value="1"/>
</dbReference>
<comment type="caution">
    <text evidence="12">The sequence shown here is derived from an EMBL/GenBank/DDBJ whole genome shotgun (WGS) entry which is preliminary data.</text>
</comment>
<evidence type="ECO:0008006" key="14">
    <source>
        <dbReference type="Google" id="ProtNLM"/>
    </source>
</evidence>
<feature type="compositionally biased region" description="Polar residues" evidence="10">
    <location>
        <begin position="370"/>
        <end position="379"/>
    </location>
</feature>
<accession>A0A9P5I6J1</accession>
<feature type="transmembrane region" description="Helical" evidence="11">
    <location>
        <begin position="83"/>
        <end position="99"/>
    </location>
</feature>
<feature type="transmembrane region" description="Helical" evidence="11">
    <location>
        <begin position="213"/>
        <end position="233"/>
    </location>
</feature>
<keyword evidence="6 11" id="KW-1133">Transmembrane helix</keyword>
<dbReference type="RefSeq" id="XP_038728029.1">
    <property type="nucleotide sequence ID" value="XM_038881168.1"/>
</dbReference>
<feature type="transmembrane region" description="Helical" evidence="11">
    <location>
        <begin position="145"/>
        <end position="165"/>
    </location>
</feature>
<dbReference type="PANTHER" id="PTHR19139:SF199">
    <property type="entry name" value="MIP17260P"/>
    <property type="match status" value="1"/>
</dbReference>
<dbReference type="EMBL" id="RCSW01000029">
    <property type="protein sequence ID" value="KAF7924702.1"/>
    <property type="molecule type" value="Genomic_DNA"/>
</dbReference>
<dbReference type="GeneID" id="62154241"/>
<evidence type="ECO:0000256" key="2">
    <source>
        <dbReference type="ARBA" id="ARBA00006175"/>
    </source>
</evidence>
<evidence type="ECO:0000256" key="7">
    <source>
        <dbReference type="ARBA" id="ARBA00023136"/>
    </source>
</evidence>
<dbReference type="Pfam" id="PF00230">
    <property type="entry name" value="MIP"/>
    <property type="match status" value="1"/>
</dbReference>
<feature type="transmembrane region" description="Helical" evidence="11">
    <location>
        <begin position="172"/>
        <end position="193"/>
    </location>
</feature>
<evidence type="ECO:0000256" key="3">
    <source>
        <dbReference type="ARBA" id="ARBA00022448"/>
    </source>
</evidence>
<evidence type="ECO:0000313" key="13">
    <source>
        <dbReference type="Proteomes" id="UP000710849"/>
    </source>
</evidence>
<reference evidence="12 13" key="1">
    <citation type="journal article" date="2020" name="Genome Biol. Evol.">
        <title>Comparative genomics of Sclerotiniaceae.</title>
        <authorList>
            <person name="Valero Jimenez C.A."/>
            <person name="Steentjes M."/>
            <person name="Scholten O.E."/>
            <person name="Van Kan J.A.L."/>
        </authorList>
    </citation>
    <scope>NUCLEOTIDE SEQUENCE [LARGE SCALE GENOMIC DNA]</scope>
    <source>
        <strain evidence="12 13">MUCL 94</strain>
    </source>
</reference>
<dbReference type="PANTHER" id="PTHR19139">
    <property type="entry name" value="AQUAPORIN TRANSPORTER"/>
    <property type="match status" value="1"/>
</dbReference>
<feature type="transmembrane region" description="Helical" evidence="11">
    <location>
        <begin position="15"/>
        <end position="36"/>
    </location>
</feature>
<evidence type="ECO:0000256" key="1">
    <source>
        <dbReference type="ARBA" id="ARBA00004141"/>
    </source>
</evidence>
<comment type="subcellular location">
    <subcellularLocation>
        <location evidence="1">Membrane</location>
        <topology evidence="1">Multi-pass membrane protein</topology>
    </subcellularLocation>
</comment>
<name>A0A9P5I6J1_9HELO</name>
<dbReference type="Gene3D" id="1.20.1080.10">
    <property type="entry name" value="Glycerol uptake facilitator protein"/>
    <property type="match status" value="1"/>
</dbReference>
<evidence type="ECO:0000256" key="10">
    <source>
        <dbReference type="SAM" id="MobiDB-lite"/>
    </source>
</evidence>
<evidence type="ECO:0000256" key="4">
    <source>
        <dbReference type="ARBA" id="ARBA00022692"/>
    </source>
</evidence>
<comment type="catalytic activity">
    <reaction evidence="8">
        <text>H2O(in) = H2O(out)</text>
        <dbReference type="Rhea" id="RHEA:29667"/>
        <dbReference type="ChEBI" id="CHEBI:15377"/>
    </reaction>
</comment>
<evidence type="ECO:0000256" key="5">
    <source>
        <dbReference type="ARBA" id="ARBA00022737"/>
    </source>
</evidence>
<sequence>MAANKDVNGGLKNHFVAFLGEFVGTFLFLFFAYGGTQTANQTSQRNASIVASPDINQLLYIALVFGFSLTVNVWIFFRVSGGLFNPAVTLALCLVGVVGPVRSIFIFIAQVLASITAAAAVRGLLPGDTVLFSCALASGTSIAQGLFLEMFFTVELVFTILMLAAEKTKVTFVAPVGIGLSLFVAELMGVAWTGGGLNPARAFGAEVIGGFRGYHWIYWLGPFMGAVLAAGFYKVIKYLNYEQVNGEQDLSAEEIQVRDEKKARKKEERRRKQNFAHLFQHGRMHHHHNHHANTRGAGGNAADDRRPNSAPSYTGPPVGTQAWPHSASTTRETGDFSRFAEVGSQDGIVVTREQPAEQYRQSGERYVQDANAQNGTKTD</sequence>
<dbReference type="Proteomes" id="UP000710849">
    <property type="component" value="Unassembled WGS sequence"/>
</dbReference>
<dbReference type="GO" id="GO:0005886">
    <property type="term" value="C:plasma membrane"/>
    <property type="evidence" value="ECO:0007669"/>
    <property type="project" value="TreeGrafter"/>
</dbReference>
<evidence type="ECO:0000256" key="11">
    <source>
        <dbReference type="SAM" id="Phobius"/>
    </source>
</evidence>
<organism evidence="12 13">
    <name type="scientific">Botrytis byssoidea</name>
    <dbReference type="NCBI Taxonomy" id="139641"/>
    <lineage>
        <taxon>Eukaryota</taxon>
        <taxon>Fungi</taxon>
        <taxon>Dikarya</taxon>
        <taxon>Ascomycota</taxon>
        <taxon>Pezizomycotina</taxon>
        <taxon>Leotiomycetes</taxon>
        <taxon>Helotiales</taxon>
        <taxon>Sclerotiniaceae</taxon>
        <taxon>Botrytis</taxon>
    </lineage>
</organism>
<feature type="transmembrane region" description="Helical" evidence="11">
    <location>
        <begin position="104"/>
        <end position="125"/>
    </location>
</feature>
<dbReference type="PRINTS" id="PR00783">
    <property type="entry name" value="MINTRINSICP"/>
</dbReference>
<comment type="similarity">
    <text evidence="2 9">Belongs to the MIP/aquaporin (TC 1.A.8) family.</text>
</comment>
<evidence type="ECO:0000313" key="12">
    <source>
        <dbReference type="EMBL" id="KAF7924702.1"/>
    </source>
</evidence>